<name>A0A645GWY6_9ZZZZ</name>
<evidence type="ECO:0000313" key="1">
    <source>
        <dbReference type="EMBL" id="MPN30279.1"/>
    </source>
</evidence>
<dbReference type="EMBL" id="VSSQ01081334">
    <property type="protein sequence ID" value="MPN30279.1"/>
    <property type="molecule type" value="Genomic_DNA"/>
</dbReference>
<comment type="caution">
    <text evidence="1">The sequence shown here is derived from an EMBL/GenBank/DDBJ whole genome shotgun (WGS) entry which is preliminary data.</text>
</comment>
<organism evidence="1">
    <name type="scientific">bioreactor metagenome</name>
    <dbReference type="NCBI Taxonomy" id="1076179"/>
    <lineage>
        <taxon>unclassified sequences</taxon>
        <taxon>metagenomes</taxon>
        <taxon>ecological metagenomes</taxon>
    </lineage>
</organism>
<proteinExistence type="predicted"/>
<sequence length="153" mass="16333">MPGASACCVSMPSTAAICLMKHWRPMKASARPRLHRITGASSAIRCRASCWRRRCRSGPMCRPWSRICSRCCVKTSPPRRAPGPWVNALHRPRRSVRSGCGHWPMAGTPRPGACCAGSKASLTAALRCGTSASCRPATIRAGSTASSSGRKTP</sequence>
<accession>A0A645GWY6</accession>
<protein>
    <submittedName>
        <fullName evidence="1">Uncharacterized protein</fullName>
    </submittedName>
</protein>
<dbReference type="AlphaFoldDB" id="A0A645GWY6"/>
<reference evidence="1" key="1">
    <citation type="submission" date="2019-08" db="EMBL/GenBank/DDBJ databases">
        <authorList>
            <person name="Kucharzyk K."/>
            <person name="Murdoch R.W."/>
            <person name="Higgins S."/>
            <person name="Loffler F."/>
        </authorList>
    </citation>
    <scope>NUCLEOTIDE SEQUENCE</scope>
</reference>
<gene>
    <name evidence="1" type="ORF">SDC9_177742</name>
</gene>